<comment type="caution">
    <text evidence="1">The sequence shown here is derived from an EMBL/GenBank/DDBJ whole genome shotgun (WGS) entry which is preliminary data.</text>
</comment>
<organism evidence="1 2">
    <name type="scientific">Giesbergeria sinuosa</name>
    <dbReference type="NCBI Taxonomy" id="80883"/>
    <lineage>
        <taxon>Bacteria</taxon>
        <taxon>Pseudomonadati</taxon>
        <taxon>Pseudomonadota</taxon>
        <taxon>Betaproteobacteria</taxon>
        <taxon>Burkholderiales</taxon>
        <taxon>Comamonadaceae</taxon>
        <taxon>Giesbergeria</taxon>
    </lineage>
</organism>
<dbReference type="Proteomes" id="UP001596001">
    <property type="component" value="Unassembled WGS sequence"/>
</dbReference>
<protein>
    <submittedName>
        <fullName evidence="1">Uncharacterized protein</fullName>
    </submittedName>
</protein>
<keyword evidence="2" id="KW-1185">Reference proteome</keyword>
<dbReference type="EMBL" id="JBHSHJ010000003">
    <property type="protein sequence ID" value="MFC4788391.1"/>
    <property type="molecule type" value="Genomic_DNA"/>
</dbReference>
<proteinExistence type="predicted"/>
<sequence>MAQSDMFSAVSAEVVLARFNLVLPSYQERIRYRDVSRRLAELFKQNEFDQLRELSITAAPFWGIAGEGWLKLYAPDTLAAKH</sequence>
<reference evidence="2" key="1">
    <citation type="journal article" date="2019" name="Int. J. Syst. Evol. Microbiol.">
        <title>The Global Catalogue of Microorganisms (GCM) 10K type strain sequencing project: providing services to taxonomists for standard genome sequencing and annotation.</title>
        <authorList>
            <consortium name="The Broad Institute Genomics Platform"/>
            <consortium name="The Broad Institute Genome Sequencing Center for Infectious Disease"/>
            <person name="Wu L."/>
            <person name="Ma J."/>
        </authorList>
    </citation>
    <scope>NUCLEOTIDE SEQUENCE [LARGE SCALE GENOMIC DNA]</scope>
    <source>
        <strain evidence="2">CCUG 49452</strain>
    </source>
</reference>
<accession>A0ABV9QBJ1</accession>
<gene>
    <name evidence="1" type="ORF">ACFO6X_05260</name>
</gene>
<dbReference type="RefSeq" id="WP_382430774.1">
    <property type="nucleotide sequence ID" value="NZ_JBHSHJ010000003.1"/>
</dbReference>
<evidence type="ECO:0000313" key="2">
    <source>
        <dbReference type="Proteomes" id="UP001596001"/>
    </source>
</evidence>
<name>A0ABV9QBJ1_9BURK</name>
<evidence type="ECO:0000313" key="1">
    <source>
        <dbReference type="EMBL" id="MFC4788391.1"/>
    </source>
</evidence>